<evidence type="ECO:0000256" key="4">
    <source>
        <dbReference type="ARBA" id="ARBA00023163"/>
    </source>
</evidence>
<feature type="compositionally biased region" description="Low complexity" evidence="6">
    <location>
        <begin position="86"/>
        <end position="98"/>
    </location>
</feature>
<dbReference type="InterPro" id="IPR036638">
    <property type="entry name" value="HLH_DNA-bd_sf"/>
</dbReference>
<feature type="domain" description="BHLH" evidence="7">
    <location>
        <begin position="109"/>
        <end position="158"/>
    </location>
</feature>
<feature type="region of interest" description="Disordered" evidence="6">
    <location>
        <begin position="42"/>
        <end position="118"/>
    </location>
</feature>
<dbReference type="InterPro" id="IPR045239">
    <property type="entry name" value="bHLH95_bHLH"/>
</dbReference>
<comment type="caution">
    <text evidence="8">The sequence shown here is derived from an EMBL/GenBank/DDBJ whole genome shotgun (WGS) entry which is preliminary data.</text>
</comment>
<dbReference type="Gene3D" id="4.10.280.10">
    <property type="entry name" value="Helix-loop-helix DNA-binding domain"/>
    <property type="match status" value="1"/>
</dbReference>
<keyword evidence="5" id="KW-0539">Nucleus</keyword>
<name>A0A9D5CW86_9LILI</name>
<sequence length="233" mass="23776">MEEEGVFLELLSSGDGGEDGFLLGCSTTSHMLCFGAGASSESSLSSLSSSPPPTITTSSIVTTTISKSTKKGGSSGGGGRRGITGGTNNNSSCGSPGTASKKKARIITESSAPTSGTMRVRKEKLGERIMALQQLVSPFGKSDTASVLHEALGYIRFLHDQVQVLSLPYMQSLATPAANLHDGGGGGGGEGELRRRGLCLVPLSCTENVANNNGADIWSPSSMGSNISSVSKN</sequence>
<organism evidence="8 9">
    <name type="scientific">Dioscorea zingiberensis</name>
    <dbReference type="NCBI Taxonomy" id="325984"/>
    <lineage>
        <taxon>Eukaryota</taxon>
        <taxon>Viridiplantae</taxon>
        <taxon>Streptophyta</taxon>
        <taxon>Embryophyta</taxon>
        <taxon>Tracheophyta</taxon>
        <taxon>Spermatophyta</taxon>
        <taxon>Magnoliopsida</taxon>
        <taxon>Liliopsida</taxon>
        <taxon>Dioscoreales</taxon>
        <taxon>Dioscoreaceae</taxon>
        <taxon>Dioscorea</taxon>
    </lineage>
</organism>
<comment type="similarity">
    <text evidence="2">Belongs to the bHLH protein family.</text>
</comment>
<dbReference type="PANTHER" id="PTHR16223:SF380">
    <property type="entry name" value="HELIX-LOOP-HELIX DNA-BINDING DOMAIN CONTAINING PROTEIN, EXPRESSED"/>
    <property type="match status" value="1"/>
</dbReference>
<evidence type="ECO:0000259" key="7">
    <source>
        <dbReference type="PROSITE" id="PS50888"/>
    </source>
</evidence>
<dbReference type="Proteomes" id="UP001085076">
    <property type="component" value="Miscellaneous, Linkage group lg02"/>
</dbReference>
<dbReference type="EMBL" id="JAGGNH010000002">
    <property type="protein sequence ID" value="KAJ0980229.1"/>
    <property type="molecule type" value="Genomic_DNA"/>
</dbReference>
<keyword evidence="9" id="KW-1185">Reference proteome</keyword>
<comment type="subcellular location">
    <subcellularLocation>
        <location evidence="1">Nucleus</location>
    </subcellularLocation>
</comment>
<evidence type="ECO:0000256" key="1">
    <source>
        <dbReference type="ARBA" id="ARBA00004123"/>
    </source>
</evidence>
<evidence type="ECO:0000256" key="2">
    <source>
        <dbReference type="ARBA" id="ARBA00005510"/>
    </source>
</evidence>
<keyword evidence="4" id="KW-0804">Transcription</keyword>
<dbReference type="PANTHER" id="PTHR16223">
    <property type="entry name" value="TRANSCRIPTION FACTOR BHLH83-RELATED"/>
    <property type="match status" value="1"/>
</dbReference>
<keyword evidence="3" id="KW-0805">Transcription regulation</keyword>
<accession>A0A9D5CW86</accession>
<dbReference type="InterPro" id="IPR045843">
    <property type="entry name" value="IND-like"/>
</dbReference>
<feature type="compositionally biased region" description="Polar residues" evidence="6">
    <location>
        <begin position="108"/>
        <end position="117"/>
    </location>
</feature>
<feature type="compositionally biased region" description="Low complexity" evidence="6">
    <location>
        <begin position="42"/>
        <end position="67"/>
    </location>
</feature>
<dbReference type="AlphaFoldDB" id="A0A9D5CW86"/>
<reference evidence="8" key="1">
    <citation type="submission" date="2021-03" db="EMBL/GenBank/DDBJ databases">
        <authorList>
            <person name="Li Z."/>
            <person name="Yang C."/>
        </authorList>
    </citation>
    <scope>NUCLEOTIDE SEQUENCE</scope>
    <source>
        <strain evidence="8">Dzin_1.0</strain>
        <tissue evidence="8">Leaf</tissue>
    </source>
</reference>
<dbReference type="GO" id="GO:0000978">
    <property type="term" value="F:RNA polymerase II cis-regulatory region sequence-specific DNA binding"/>
    <property type="evidence" value="ECO:0007669"/>
    <property type="project" value="TreeGrafter"/>
</dbReference>
<dbReference type="GO" id="GO:0046983">
    <property type="term" value="F:protein dimerization activity"/>
    <property type="evidence" value="ECO:0007669"/>
    <property type="project" value="InterPro"/>
</dbReference>
<dbReference type="PROSITE" id="PS50888">
    <property type="entry name" value="BHLH"/>
    <property type="match status" value="1"/>
</dbReference>
<dbReference type="InterPro" id="IPR011598">
    <property type="entry name" value="bHLH_dom"/>
</dbReference>
<proteinExistence type="inferred from homology"/>
<protein>
    <recommendedName>
        <fullName evidence="7">BHLH domain-containing protein</fullName>
    </recommendedName>
</protein>
<dbReference type="SUPFAM" id="SSF47459">
    <property type="entry name" value="HLH, helix-loop-helix DNA-binding domain"/>
    <property type="match status" value="1"/>
</dbReference>
<dbReference type="GO" id="GO:0000981">
    <property type="term" value="F:DNA-binding transcription factor activity, RNA polymerase II-specific"/>
    <property type="evidence" value="ECO:0007669"/>
    <property type="project" value="TreeGrafter"/>
</dbReference>
<dbReference type="CDD" id="cd11393">
    <property type="entry name" value="bHLH_AtbHLH_like"/>
    <property type="match status" value="1"/>
</dbReference>
<evidence type="ECO:0000313" key="9">
    <source>
        <dbReference type="Proteomes" id="UP001085076"/>
    </source>
</evidence>
<dbReference type="GO" id="GO:0005634">
    <property type="term" value="C:nucleus"/>
    <property type="evidence" value="ECO:0007669"/>
    <property type="project" value="UniProtKB-SubCell"/>
</dbReference>
<evidence type="ECO:0000313" key="8">
    <source>
        <dbReference type="EMBL" id="KAJ0980229.1"/>
    </source>
</evidence>
<dbReference type="OrthoDB" id="778738at2759"/>
<reference evidence="8" key="2">
    <citation type="journal article" date="2022" name="Hortic Res">
        <title>The genome of Dioscorea zingiberensis sheds light on the biosynthesis, origin and evolution of the medicinally important diosgenin saponins.</title>
        <authorList>
            <person name="Li Y."/>
            <person name="Tan C."/>
            <person name="Li Z."/>
            <person name="Guo J."/>
            <person name="Li S."/>
            <person name="Chen X."/>
            <person name="Wang C."/>
            <person name="Dai X."/>
            <person name="Yang H."/>
            <person name="Song W."/>
            <person name="Hou L."/>
            <person name="Xu J."/>
            <person name="Tong Z."/>
            <person name="Xu A."/>
            <person name="Yuan X."/>
            <person name="Wang W."/>
            <person name="Yang Q."/>
            <person name="Chen L."/>
            <person name="Sun Z."/>
            <person name="Wang K."/>
            <person name="Pan B."/>
            <person name="Chen J."/>
            <person name="Bao Y."/>
            <person name="Liu F."/>
            <person name="Qi X."/>
            <person name="Gang D.R."/>
            <person name="Wen J."/>
            <person name="Li J."/>
        </authorList>
    </citation>
    <scope>NUCLEOTIDE SEQUENCE</scope>
    <source>
        <strain evidence="8">Dzin_1.0</strain>
    </source>
</reference>
<evidence type="ECO:0000256" key="6">
    <source>
        <dbReference type="SAM" id="MobiDB-lite"/>
    </source>
</evidence>
<feature type="compositionally biased region" description="Gly residues" evidence="6">
    <location>
        <begin position="73"/>
        <end position="85"/>
    </location>
</feature>
<gene>
    <name evidence="8" type="ORF">J5N97_008484</name>
</gene>
<evidence type="ECO:0000256" key="3">
    <source>
        <dbReference type="ARBA" id="ARBA00023015"/>
    </source>
</evidence>
<evidence type="ECO:0000256" key="5">
    <source>
        <dbReference type="ARBA" id="ARBA00023242"/>
    </source>
</evidence>